<reference evidence="1 2" key="1">
    <citation type="submission" date="2024-01" db="EMBL/GenBank/DDBJ databases">
        <title>Genome assemblies of Stephania.</title>
        <authorList>
            <person name="Yang L."/>
        </authorList>
    </citation>
    <scope>NUCLEOTIDE SEQUENCE [LARGE SCALE GENOMIC DNA]</scope>
    <source>
        <strain evidence="1">YNDBR</strain>
        <tissue evidence="1">Leaf</tissue>
    </source>
</reference>
<dbReference type="Proteomes" id="UP001420932">
    <property type="component" value="Unassembled WGS sequence"/>
</dbReference>
<dbReference type="AlphaFoldDB" id="A0AAP0K321"/>
<evidence type="ECO:0000313" key="1">
    <source>
        <dbReference type="EMBL" id="KAK9143775.1"/>
    </source>
</evidence>
<comment type="caution">
    <text evidence="1">The sequence shown here is derived from an EMBL/GenBank/DDBJ whole genome shotgun (WGS) entry which is preliminary data.</text>
</comment>
<dbReference type="EMBL" id="JBBNAF010000005">
    <property type="protein sequence ID" value="KAK9143775.1"/>
    <property type="molecule type" value="Genomic_DNA"/>
</dbReference>
<sequence>MSTAMPPKVKVIPKLVKLDRGLKLAESWVNNMSGSAMDESTEMEVEQSARPARWIVPCEGWDLVRKLRIDPSKNPGLIPWKGNYSLSWKRRKEQLPKVKKNPIRLRVKLTTVMMMILSAEAVLSIRRELSFSCAFSKKQEAQVTCNCF</sequence>
<name>A0AAP0K321_9MAGN</name>
<keyword evidence="2" id="KW-1185">Reference proteome</keyword>
<accession>A0AAP0K321</accession>
<proteinExistence type="predicted"/>
<gene>
    <name evidence="1" type="ORF">Syun_013175</name>
</gene>
<organism evidence="1 2">
    <name type="scientific">Stephania yunnanensis</name>
    <dbReference type="NCBI Taxonomy" id="152371"/>
    <lineage>
        <taxon>Eukaryota</taxon>
        <taxon>Viridiplantae</taxon>
        <taxon>Streptophyta</taxon>
        <taxon>Embryophyta</taxon>
        <taxon>Tracheophyta</taxon>
        <taxon>Spermatophyta</taxon>
        <taxon>Magnoliopsida</taxon>
        <taxon>Ranunculales</taxon>
        <taxon>Menispermaceae</taxon>
        <taxon>Menispermoideae</taxon>
        <taxon>Cissampelideae</taxon>
        <taxon>Stephania</taxon>
    </lineage>
</organism>
<protein>
    <submittedName>
        <fullName evidence="1">Uncharacterized protein</fullName>
    </submittedName>
</protein>
<evidence type="ECO:0000313" key="2">
    <source>
        <dbReference type="Proteomes" id="UP001420932"/>
    </source>
</evidence>